<dbReference type="AlphaFoldDB" id="A0AAW5BNU0"/>
<dbReference type="Proteomes" id="UP000669239">
    <property type="component" value="Unassembled WGS sequence"/>
</dbReference>
<dbReference type="Proteomes" id="UP001299608">
    <property type="component" value="Unassembled WGS sequence"/>
</dbReference>
<dbReference type="GeneID" id="97204948"/>
<organism evidence="1 4">
    <name type="scientific">Enterocloster aldenensis</name>
    <dbReference type="NCBI Taxonomy" id="358742"/>
    <lineage>
        <taxon>Bacteria</taxon>
        <taxon>Bacillati</taxon>
        <taxon>Bacillota</taxon>
        <taxon>Clostridia</taxon>
        <taxon>Lachnospirales</taxon>
        <taxon>Lachnospiraceae</taxon>
        <taxon>Enterocloster</taxon>
    </lineage>
</organism>
<dbReference type="RefSeq" id="WP_117555538.1">
    <property type="nucleotide sequence ID" value="NZ_BAABZL010000001.1"/>
</dbReference>
<evidence type="ECO:0000313" key="3">
    <source>
        <dbReference type="Proteomes" id="UP000669239"/>
    </source>
</evidence>
<evidence type="ECO:0000313" key="1">
    <source>
        <dbReference type="EMBL" id="MCG4745663.1"/>
    </source>
</evidence>
<dbReference type="EMBL" id="JAKNGE010000010">
    <property type="protein sequence ID" value="MCG4745663.1"/>
    <property type="molecule type" value="Genomic_DNA"/>
</dbReference>
<name>A0AAW5BNU0_9FIRM</name>
<evidence type="ECO:0000313" key="2">
    <source>
        <dbReference type="EMBL" id="NSJ50396.1"/>
    </source>
</evidence>
<reference evidence="2" key="2">
    <citation type="submission" date="2020-02" db="EMBL/GenBank/DDBJ databases">
        <authorList>
            <person name="Littmann E."/>
            <person name="Sorbara M."/>
        </authorList>
    </citation>
    <scope>NUCLEOTIDE SEQUENCE</scope>
    <source>
        <strain evidence="2">MSK.1.17</strain>
    </source>
</reference>
<comment type="caution">
    <text evidence="1">The sequence shown here is derived from an EMBL/GenBank/DDBJ whole genome shotgun (WGS) entry which is preliminary data.</text>
</comment>
<dbReference type="EMBL" id="JAAITT010000025">
    <property type="protein sequence ID" value="NSJ50396.1"/>
    <property type="molecule type" value="Genomic_DNA"/>
</dbReference>
<proteinExistence type="predicted"/>
<evidence type="ECO:0000313" key="4">
    <source>
        <dbReference type="Proteomes" id="UP001299608"/>
    </source>
</evidence>
<gene>
    <name evidence="2" type="ORF">G5B36_17050</name>
    <name evidence="1" type="ORF">L0N08_09605</name>
</gene>
<reference evidence="2 3" key="1">
    <citation type="journal article" date="2020" name="Cell Host Microbe">
        <title>Functional and Genomic Variation between Human-Derived Isolates of Lachnospiraceae Reveals Inter- and Intra-Species Diversity.</title>
        <authorList>
            <person name="Sorbara M.T."/>
            <person name="Littmann E.R."/>
            <person name="Fontana E."/>
            <person name="Moody T.U."/>
            <person name="Kohout C.E."/>
            <person name="Gjonbalaj M."/>
            <person name="Eaton V."/>
            <person name="Seok R."/>
            <person name="Leiner I.M."/>
            <person name="Pamer E.G."/>
        </authorList>
    </citation>
    <scope>NUCLEOTIDE SEQUENCE [LARGE SCALE GENOMIC DNA]</scope>
    <source>
        <strain evidence="2 3">MSK.1.17</strain>
    </source>
</reference>
<keyword evidence="3" id="KW-1185">Reference proteome</keyword>
<sequence length="80" mass="8830">MNPMLILQLKPAWEQFKGSHPKLLNFIKAASKDSFLDKGSLIEISVTNSAGKTIASNIRVKEDDLAFLSALKDVLEDTQV</sequence>
<protein>
    <submittedName>
        <fullName evidence="1">Uncharacterized protein</fullName>
    </submittedName>
</protein>
<accession>A0AAW5BNU0</accession>
<reference evidence="1" key="3">
    <citation type="submission" date="2022-01" db="EMBL/GenBank/DDBJ databases">
        <title>Collection of gut derived symbiotic bacterial strains cultured from healthy donors.</title>
        <authorList>
            <person name="Lin H."/>
            <person name="Kohout C."/>
            <person name="Waligurski E."/>
            <person name="Pamer E.G."/>
        </authorList>
    </citation>
    <scope>NUCLEOTIDE SEQUENCE</scope>
    <source>
        <strain evidence="1">DFI.6.55</strain>
    </source>
</reference>